<organism evidence="4 5">
    <name type="scientific">Pelagibius litoralis</name>
    <dbReference type="NCBI Taxonomy" id="374515"/>
    <lineage>
        <taxon>Bacteria</taxon>
        <taxon>Pseudomonadati</taxon>
        <taxon>Pseudomonadota</taxon>
        <taxon>Alphaproteobacteria</taxon>
        <taxon>Rhodospirillales</taxon>
        <taxon>Rhodovibrionaceae</taxon>
        <taxon>Pelagibius</taxon>
    </lineage>
</organism>
<sequence length="166" mass="17942">MTVTTREAEPGDRERLIDLFQALNSYEDALTGDRRCDRAGAEDSLANAEARMAETQGVCLVAEVDGAGEDRAVVGLLTLTFEEGAIYLRPEARPHAHICDLVVDGAWRRRGIGAALMTAAEKIAARRGYRQVTIGVLASNETAEAAYLRQGFQPLGVRLVKKLGGE</sequence>
<dbReference type="Proteomes" id="UP000761264">
    <property type="component" value="Unassembled WGS sequence"/>
</dbReference>
<gene>
    <name evidence="4" type="ORF">HBA54_09055</name>
</gene>
<dbReference type="RefSeq" id="WP_167223612.1">
    <property type="nucleotide sequence ID" value="NZ_JAAQPH010000005.1"/>
</dbReference>
<reference evidence="4" key="1">
    <citation type="submission" date="2020-03" db="EMBL/GenBank/DDBJ databases">
        <title>Genome of Pelagibius litoralis DSM 21314T.</title>
        <authorList>
            <person name="Wang G."/>
        </authorList>
    </citation>
    <scope>NUCLEOTIDE SEQUENCE</scope>
    <source>
        <strain evidence="4">DSM 21314</strain>
    </source>
</reference>
<evidence type="ECO:0000313" key="4">
    <source>
        <dbReference type="EMBL" id="NIA68737.1"/>
    </source>
</evidence>
<comment type="caution">
    <text evidence="4">The sequence shown here is derived from an EMBL/GenBank/DDBJ whole genome shotgun (WGS) entry which is preliminary data.</text>
</comment>
<proteinExistence type="predicted"/>
<dbReference type="SUPFAM" id="SSF55729">
    <property type="entry name" value="Acyl-CoA N-acyltransferases (Nat)"/>
    <property type="match status" value="1"/>
</dbReference>
<dbReference type="PANTHER" id="PTHR43877">
    <property type="entry name" value="AMINOALKYLPHOSPHONATE N-ACETYLTRANSFERASE-RELATED-RELATED"/>
    <property type="match status" value="1"/>
</dbReference>
<dbReference type="InterPro" id="IPR000182">
    <property type="entry name" value="GNAT_dom"/>
</dbReference>
<dbReference type="InterPro" id="IPR050832">
    <property type="entry name" value="Bact_Acetyltransf"/>
</dbReference>
<evidence type="ECO:0000256" key="2">
    <source>
        <dbReference type="ARBA" id="ARBA00023315"/>
    </source>
</evidence>
<evidence type="ECO:0000259" key="3">
    <source>
        <dbReference type="PROSITE" id="PS51186"/>
    </source>
</evidence>
<keyword evidence="2" id="KW-0012">Acyltransferase</keyword>
<name>A0A967C8Z0_9PROT</name>
<evidence type="ECO:0000313" key="5">
    <source>
        <dbReference type="Proteomes" id="UP000761264"/>
    </source>
</evidence>
<dbReference type="EMBL" id="JAAQPH010000005">
    <property type="protein sequence ID" value="NIA68737.1"/>
    <property type="molecule type" value="Genomic_DNA"/>
</dbReference>
<dbReference type="Gene3D" id="3.40.630.30">
    <property type="match status" value="1"/>
</dbReference>
<dbReference type="PANTHER" id="PTHR43877:SF1">
    <property type="entry name" value="ACETYLTRANSFERASE"/>
    <property type="match status" value="1"/>
</dbReference>
<dbReference type="InterPro" id="IPR016181">
    <property type="entry name" value="Acyl_CoA_acyltransferase"/>
</dbReference>
<feature type="domain" description="N-acetyltransferase" evidence="3">
    <location>
        <begin position="3"/>
        <end position="166"/>
    </location>
</feature>
<evidence type="ECO:0000256" key="1">
    <source>
        <dbReference type="ARBA" id="ARBA00022679"/>
    </source>
</evidence>
<dbReference type="PROSITE" id="PS51186">
    <property type="entry name" value="GNAT"/>
    <property type="match status" value="1"/>
</dbReference>
<dbReference type="GO" id="GO:0016747">
    <property type="term" value="F:acyltransferase activity, transferring groups other than amino-acyl groups"/>
    <property type="evidence" value="ECO:0007669"/>
    <property type="project" value="InterPro"/>
</dbReference>
<dbReference type="CDD" id="cd04301">
    <property type="entry name" value="NAT_SF"/>
    <property type="match status" value="1"/>
</dbReference>
<keyword evidence="1" id="KW-0808">Transferase</keyword>
<keyword evidence="5" id="KW-1185">Reference proteome</keyword>
<accession>A0A967C8Z0</accession>
<protein>
    <submittedName>
        <fullName evidence="4">GNAT family N-acetyltransferase</fullName>
    </submittedName>
</protein>
<dbReference type="AlphaFoldDB" id="A0A967C8Z0"/>
<dbReference type="Pfam" id="PF00583">
    <property type="entry name" value="Acetyltransf_1"/>
    <property type="match status" value="1"/>
</dbReference>